<reference evidence="2 3" key="1">
    <citation type="journal article" date="2010" name="Proc. Natl. Acad. Sci. U.S.A.">
        <title>Enigmatic, ultrasmall, uncultivated Archaea.</title>
        <authorList>
            <person name="Baker B.J."/>
            <person name="Comolli L.R."/>
            <person name="Dick G.J."/>
            <person name="Hauser L.J."/>
            <person name="Hyatt D."/>
            <person name="Dill B.D."/>
            <person name="Land M.L."/>
            <person name="Verberkmoes N.C."/>
            <person name="Hettich R.L."/>
            <person name="Banfield J.F."/>
        </authorList>
    </citation>
    <scope>NUCLEOTIDE SEQUENCE [LARGE SCALE GENOMIC DNA]</scope>
</reference>
<dbReference type="EMBL" id="GG745545">
    <property type="protein sequence ID" value="EFD93183.1"/>
    <property type="molecule type" value="Genomic_DNA"/>
</dbReference>
<gene>
    <name evidence="2" type="ORF">BJBARM5_0055</name>
</gene>
<protein>
    <submittedName>
        <fullName evidence="2">Uncharacterized protein</fullName>
    </submittedName>
</protein>
<dbReference type="AlphaFoldDB" id="D6GUC7"/>
<keyword evidence="1" id="KW-0175">Coiled coil</keyword>
<accession>D6GUC7</accession>
<evidence type="ECO:0000313" key="3">
    <source>
        <dbReference type="Proteomes" id="UP000009376"/>
    </source>
</evidence>
<evidence type="ECO:0000256" key="1">
    <source>
        <dbReference type="SAM" id="Coils"/>
    </source>
</evidence>
<proteinExistence type="predicted"/>
<evidence type="ECO:0000313" key="2">
    <source>
        <dbReference type="EMBL" id="EFD93183.1"/>
    </source>
</evidence>
<name>D6GUC7_PARA5</name>
<sequence length="89" mass="10402">MENEMNNENEFGRRAGCGCGCQGHSRHMHGMNQRFYENDSDDTLRPLHKEKLVEKLKLYKEDLEAQVDFINTRINDLENGGKTQKKETE</sequence>
<feature type="coiled-coil region" evidence="1">
    <location>
        <begin position="53"/>
        <end position="80"/>
    </location>
</feature>
<dbReference type="Proteomes" id="UP000009376">
    <property type="component" value="Unassembled WGS sequence"/>
</dbReference>
<organism evidence="2 3">
    <name type="scientific">Candidatus Parvarchaeum acidophilus ARMAN-5</name>
    <dbReference type="NCBI Taxonomy" id="662762"/>
    <lineage>
        <taxon>Archaea</taxon>
        <taxon>Candidatus Parvarchaeota</taxon>
        <taxon>Candidatus Parvarchaeum</taxon>
    </lineage>
</organism>